<feature type="domain" description="Metallo-beta-lactamase" evidence="1">
    <location>
        <begin position="43"/>
        <end position="225"/>
    </location>
</feature>
<dbReference type="RefSeq" id="WP_187754535.1">
    <property type="nucleotide sequence ID" value="NZ_JABURY010000006.1"/>
</dbReference>
<dbReference type="EMBL" id="JABURY010000006">
    <property type="protein sequence ID" value="MBC9130089.1"/>
    <property type="molecule type" value="Genomic_DNA"/>
</dbReference>
<dbReference type="Gene3D" id="3.60.15.10">
    <property type="entry name" value="Ribonuclease Z/Hydroxyacylglutathione hydrolase-like"/>
    <property type="match status" value="1"/>
</dbReference>
<keyword evidence="3" id="KW-1185">Reference proteome</keyword>
<comment type="caution">
    <text evidence="2">The sequence shown here is derived from an EMBL/GenBank/DDBJ whole genome shotgun (WGS) entry which is preliminary data.</text>
</comment>
<evidence type="ECO:0000313" key="3">
    <source>
        <dbReference type="Proteomes" id="UP000651208"/>
    </source>
</evidence>
<evidence type="ECO:0000313" key="2">
    <source>
        <dbReference type="EMBL" id="MBC9130089.1"/>
    </source>
</evidence>
<dbReference type="Proteomes" id="UP000651208">
    <property type="component" value="Unassembled WGS sequence"/>
</dbReference>
<name>A0ABR7QV71_9GAMM</name>
<dbReference type="SUPFAM" id="SSF56281">
    <property type="entry name" value="Metallo-hydrolase/oxidoreductase"/>
    <property type="match status" value="1"/>
</dbReference>
<dbReference type="InterPro" id="IPR050855">
    <property type="entry name" value="NDM-1-like"/>
</dbReference>
<evidence type="ECO:0000259" key="1">
    <source>
        <dbReference type="SMART" id="SM00849"/>
    </source>
</evidence>
<sequence length="290" mass="32877">MFFLKRSLIAFWLMIALMTCVVAKSHKVISGAVHNAGADAVFPVTSTILYTQDQAMLIDTQLTKKDAQKMVDEIKKSGKPLTLIYISHSDPDFYFGLETILKAYPSAQVIATPATVEVIKNTGREKLKYWQKFIGEQAPSRIVIPTAIVGNSFYFGKEEFQIKGKDPQRTYLWMPQQKMIIGGSLLSNNMFIWTADAPTSEQRKQWDSIVLDMKKLAPRITIPGHFLGADPIANEAIEFTHQYIQTYDDVLKNYHSFNEIIKQMKIHYPNLGGDLNLQISTKLILDKTKP</sequence>
<dbReference type="InterPro" id="IPR001279">
    <property type="entry name" value="Metallo-B-lactamas"/>
</dbReference>
<dbReference type="Pfam" id="PF00753">
    <property type="entry name" value="Lactamase_B"/>
    <property type="match status" value="1"/>
</dbReference>
<reference evidence="2 3" key="1">
    <citation type="submission" date="2020-06" db="EMBL/GenBank/DDBJ databases">
        <title>Frischella cerana isolated from Apis cerana gut homogenate.</title>
        <authorList>
            <person name="Wolter L.A."/>
            <person name="Suenami S."/>
            <person name="Miyazaki R."/>
        </authorList>
    </citation>
    <scope>NUCLEOTIDE SEQUENCE [LARGE SCALE GENOMIC DNA]</scope>
    <source>
        <strain evidence="2 3">Ac13</strain>
    </source>
</reference>
<dbReference type="SMART" id="SM00849">
    <property type="entry name" value="Lactamase_B"/>
    <property type="match status" value="1"/>
</dbReference>
<accession>A0ABR7QV71</accession>
<protein>
    <submittedName>
        <fullName evidence="2">MBL fold metallo-hydrolase</fullName>
    </submittedName>
</protein>
<gene>
    <name evidence="2" type="ORF">FcAc13_02070</name>
</gene>
<organism evidence="2 3">
    <name type="scientific">Frischella japonica</name>
    <dbReference type="NCBI Taxonomy" id="2741544"/>
    <lineage>
        <taxon>Bacteria</taxon>
        <taxon>Pseudomonadati</taxon>
        <taxon>Pseudomonadota</taxon>
        <taxon>Gammaproteobacteria</taxon>
        <taxon>Orbales</taxon>
        <taxon>Orbaceae</taxon>
        <taxon>Frischella</taxon>
    </lineage>
</organism>
<dbReference type="PANTHER" id="PTHR42951:SF14">
    <property type="entry name" value="METALLO-BETA-LACTAMASE SUPERFAMILY PROTEIN"/>
    <property type="match status" value="1"/>
</dbReference>
<proteinExistence type="predicted"/>
<dbReference type="InterPro" id="IPR036866">
    <property type="entry name" value="RibonucZ/Hydroxyglut_hydro"/>
</dbReference>
<dbReference type="PANTHER" id="PTHR42951">
    <property type="entry name" value="METALLO-BETA-LACTAMASE DOMAIN-CONTAINING"/>
    <property type="match status" value="1"/>
</dbReference>
<dbReference type="CDD" id="cd07739">
    <property type="entry name" value="metallo-hydrolase-like_MBL-fold"/>
    <property type="match status" value="1"/>
</dbReference>